<evidence type="ECO:0000256" key="2">
    <source>
        <dbReference type="SAM" id="Phobius"/>
    </source>
</evidence>
<evidence type="ECO:0000256" key="1">
    <source>
        <dbReference type="SAM" id="MobiDB-lite"/>
    </source>
</evidence>
<feature type="transmembrane region" description="Helical" evidence="2">
    <location>
        <begin position="65"/>
        <end position="87"/>
    </location>
</feature>
<feature type="region of interest" description="Disordered" evidence="1">
    <location>
        <begin position="30"/>
        <end position="54"/>
    </location>
</feature>
<accession>A0A6M5YWF3</accession>
<gene>
    <name evidence="3" type="ORF">FTUN_5206</name>
</gene>
<proteinExistence type="predicted"/>
<keyword evidence="2" id="KW-0812">Transmembrane</keyword>
<protein>
    <submittedName>
        <fullName evidence="3">Uncharacterized protein</fullName>
    </submittedName>
</protein>
<dbReference type="KEGG" id="ftj:FTUN_5206"/>
<name>A0A6M5YWF3_9BACT</name>
<reference evidence="4" key="1">
    <citation type="submission" date="2020-05" db="EMBL/GenBank/DDBJ databases">
        <title>Frigoriglobus tundricola gen. nov., sp. nov., a psychrotolerant cellulolytic planctomycete of the family Gemmataceae with two divergent copies of 16S rRNA gene.</title>
        <authorList>
            <person name="Kulichevskaya I.S."/>
            <person name="Ivanova A.A."/>
            <person name="Naumoff D.G."/>
            <person name="Beletsky A.V."/>
            <person name="Rijpstra W.I.C."/>
            <person name="Sinninghe Damste J.S."/>
            <person name="Mardanov A.V."/>
            <person name="Ravin N.V."/>
            <person name="Dedysh S.N."/>
        </authorList>
    </citation>
    <scope>NUCLEOTIDE SEQUENCE [LARGE SCALE GENOMIC DNA]</scope>
    <source>
        <strain evidence="4">PL17</strain>
    </source>
</reference>
<sequence length="89" mass="9777">MVTRNRSDGSGSPHWWDDLPAQMRSRFSHPLALDPEPAAPERDERADDAPPPLDRGELISDLSRLAALFAVVAFGNVVFLLAALYFLCG</sequence>
<dbReference type="Proteomes" id="UP000503447">
    <property type="component" value="Chromosome"/>
</dbReference>
<keyword evidence="2" id="KW-0472">Membrane</keyword>
<keyword evidence="2" id="KW-1133">Transmembrane helix</keyword>
<dbReference type="EMBL" id="CP053452">
    <property type="protein sequence ID" value="QJW97631.1"/>
    <property type="molecule type" value="Genomic_DNA"/>
</dbReference>
<dbReference type="AlphaFoldDB" id="A0A6M5YWF3"/>
<keyword evidence="4" id="KW-1185">Reference proteome</keyword>
<dbReference type="RefSeq" id="WP_171472969.1">
    <property type="nucleotide sequence ID" value="NZ_CP053452.2"/>
</dbReference>
<evidence type="ECO:0000313" key="4">
    <source>
        <dbReference type="Proteomes" id="UP000503447"/>
    </source>
</evidence>
<organism evidence="3 4">
    <name type="scientific">Frigoriglobus tundricola</name>
    <dbReference type="NCBI Taxonomy" id="2774151"/>
    <lineage>
        <taxon>Bacteria</taxon>
        <taxon>Pseudomonadati</taxon>
        <taxon>Planctomycetota</taxon>
        <taxon>Planctomycetia</taxon>
        <taxon>Gemmatales</taxon>
        <taxon>Gemmataceae</taxon>
        <taxon>Frigoriglobus</taxon>
    </lineage>
</organism>
<feature type="compositionally biased region" description="Basic and acidic residues" evidence="1">
    <location>
        <begin position="39"/>
        <end position="54"/>
    </location>
</feature>
<evidence type="ECO:0000313" key="3">
    <source>
        <dbReference type="EMBL" id="QJW97631.1"/>
    </source>
</evidence>